<name>A0A4U1JA46_9BACT</name>
<protein>
    <submittedName>
        <fullName evidence="6">Patatin-like phospholipase family protein</fullName>
    </submittedName>
</protein>
<dbReference type="InterPro" id="IPR002641">
    <property type="entry name" value="PNPLA_dom"/>
</dbReference>
<evidence type="ECO:0000313" key="7">
    <source>
        <dbReference type="Proteomes" id="UP000309215"/>
    </source>
</evidence>
<feature type="transmembrane region" description="Helical" evidence="4">
    <location>
        <begin position="209"/>
        <end position="228"/>
    </location>
</feature>
<evidence type="ECO:0000259" key="5">
    <source>
        <dbReference type="PROSITE" id="PS51635"/>
    </source>
</evidence>
<dbReference type="RefSeq" id="WP_136930863.1">
    <property type="nucleotide sequence ID" value="NZ_SSMQ01000021.1"/>
</dbReference>
<sequence length="757" mass="83641">MPETFRNLLDTPPYLFRVVLDFSRHLLLLGPLIGVLGVLFHDLGRAFGLPYLFRGQTRKAQFAIGLSLAMLASELFYVSYLVSPDELHLCRGQGIPLDILNYLGALWGVLATVAFVSLVSRFVRKRDGRPRRDSKRLLADLGTTVYTLLGAELGVVLTLGFVFGGTNGAILARVQGLGERFRPCIHGIGDCLSQTSRAEAPRGMLHEHVYAAAFFALLAVMYIVASCFRARKIPAAAGLCVLLALLGATDGFFVYWLEEWHSLLLVGVTILVLYVLGRNRYAARFTDLMDAYRHIEEEPCREGCKAAGHTHLADYEAPGLHGGGLLPRPVEEFRWTDENGQKRPLVLVCTSGGGIRASVWTAAVLRELEKQLDEPTRREFPYHVRMISGASGGMVGAAYWVATLEGPAHTADSSEYHKEEAPEERTADAEGSDWLVANVAKECLSRVAAALVFSDVPARIGAWARPSVHRELYDRGTALEHAFVENMPALGTKLSRLGHDERAGWRPSLVWSPMLVEDGKRLLISNLCLDTLLVQHGPAIGVEGQHVVYSRSGYEITRLFPVPSRETLRLATAARMSASFPFVSPAAALPTVPRRRVVDAGYWDNYGVNVACGFLDEMLRTSWLEQNVSGILLVQIRDGIERPEPAGNHFNDRIARALEGLTSPVSAVLAARESVMRFRNDEQVEAVARRFHLDKRFGESFFQQVTFEFPGDAALSWYLTPEEQQSLKDAAKATVGDKSDALRLWWDERRGAASMAA</sequence>
<organism evidence="6 7">
    <name type="scientific">Polyangium fumosum</name>
    <dbReference type="NCBI Taxonomy" id="889272"/>
    <lineage>
        <taxon>Bacteria</taxon>
        <taxon>Pseudomonadati</taxon>
        <taxon>Myxococcota</taxon>
        <taxon>Polyangia</taxon>
        <taxon>Polyangiales</taxon>
        <taxon>Polyangiaceae</taxon>
        <taxon>Polyangium</taxon>
    </lineage>
</organism>
<feature type="active site" description="Nucleophile" evidence="2">
    <location>
        <position position="391"/>
    </location>
</feature>
<evidence type="ECO:0000256" key="2">
    <source>
        <dbReference type="PROSITE-ProRule" id="PRU01161"/>
    </source>
</evidence>
<dbReference type="OrthoDB" id="581211at2"/>
<gene>
    <name evidence="6" type="ORF">E8A74_21190</name>
</gene>
<accession>A0A4U1JA46</accession>
<feature type="transmembrane region" description="Helical" evidence="4">
    <location>
        <begin position="62"/>
        <end position="82"/>
    </location>
</feature>
<keyword evidence="4" id="KW-0812">Transmembrane</keyword>
<dbReference type="GO" id="GO:0016042">
    <property type="term" value="P:lipid catabolic process"/>
    <property type="evidence" value="ECO:0007669"/>
    <property type="project" value="UniProtKB-UniRule"/>
</dbReference>
<feature type="region of interest" description="Disordered" evidence="3">
    <location>
        <begin position="410"/>
        <end position="429"/>
    </location>
</feature>
<proteinExistence type="predicted"/>
<feature type="transmembrane region" description="Helical" evidence="4">
    <location>
        <begin position="260"/>
        <end position="277"/>
    </location>
</feature>
<reference evidence="6 7" key="1">
    <citation type="submission" date="2019-04" db="EMBL/GenBank/DDBJ databases">
        <authorList>
            <person name="Li Y."/>
            <person name="Wang J."/>
        </authorList>
    </citation>
    <scope>NUCLEOTIDE SEQUENCE [LARGE SCALE GENOMIC DNA]</scope>
    <source>
        <strain evidence="6 7">DSM 14668</strain>
    </source>
</reference>
<keyword evidence="7" id="KW-1185">Reference proteome</keyword>
<comment type="caution">
    <text evidence="2">Lacks conserved residue(s) required for the propagation of feature annotation.</text>
</comment>
<evidence type="ECO:0000313" key="6">
    <source>
        <dbReference type="EMBL" id="TKD05315.1"/>
    </source>
</evidence>
<dbReference type="AlphaFoldDB" id="A0A4U1JA46"/>
<dbReference type="EMBL" id="SSMQ01000021">
    <property type="protein sequence ID" value="TKD05315.1"/>
    <property type="molecule type" value="Genomic_DNA"/>
</dbReference>
<keyword evidence="2" id="KW-0442">Lipid degradation</keyword>
<dbReference type="Proteomes" id="UP000309215">
    <property type="component" value="Unassembled WGS sequence"/>
</dbReference>
<dbReference type="Pfam" id="PF01734">
    <property type="entry name" value="Patatin"/>
    <property type="match status" value="1"/>
</dbReference>
<dbReference type="PROSITE" id="PS51635">
    <property type="entry name" value="PNPLA"/>
    <property type="match status" value="1"/>
</dbReference>
<feature type="compositionally biased region" description="Basic and acidic residues" evidence="3">
    <location>
        <begin position="412"/>
        <end position="428"/>
    </location>
</feature>
<feature type="short sequence motif" description="GXSXG" evidence="2">
    <location>
        <begin position="389"/>
        <end position="393"/>
    </location>
</feature>
<keyword evidence="4" id="KW-1133">Transmembrane helix</keyword>
<evidence type="ECO:0000256" key="4">
    <source>
        <dbReference type="SAM" id="Phobius"/>
    </source>
</evidence>
<evidence type="ECO:0000256" key="1">
    <source>
        <dbReference type="ARBA" id="ARBA00023098"/>
    </source>
</evidence>
<feature type="transmembrane region" description="Helical" evidence="4">
    <location>
        <begin position="235"/>
        <end position="254"/>
    </location>
</feature>
<keyword evidence="2" id="KW-0378">Hydrolase</keyword>
<keyword evidence="4" id="KW-0472">Membrane</keyword>
<feature type="active site" description="Proton acceptor" evidence="2">
    <location>
        <position position="599"/>
    </location>
</feature>
<comment type="caution">
    <text evidence="6">The sequence shown here is derived from an EMBL/GenBank/DDBJ whole genome shotgun (WGS) entry which is preliminary data.</text>
</comment>
<feature type="transmembrane region" description="Helical" evidence="4">
    <location>
        <begin position="102"/>
        <end position="123"/>
    </location>
</feature>
<dbReference type="Gene3D" id="3.40.1090.10">
    <property type="entry name" value="Cytosolic phospholipase A2 catalytic domain"/>
    <property type="match status" value="2"/>
</dbReference>
<keyword evidence="1 2" id="KW-0443">Lipid metabolism</keyword>
<dbReference type="InterPro" id="IPR016035">
    <property type="entry name" value="Acyl_Trfase/lysoPLipase"/>
</dbReference>
<dbReference type="GO" id="GO:0016787">
    <property type="term" value="F:hydrolase activity"/>
    <property type="evidence" value="ECO:0007669"/>
    <property type="project" value="UniProtKB-UniRule"/>
</dbReference>
<dbReference type="SUPFAM" id="SSF52151">
    <property type="entry name" value="FabD/lysophospholipase-like"/>
    <property type="match status" value="1"/>
</dbReference>
<evidence type="ECO:0000256" key="3">
    <source>
        <dbReference type="SAM" id="MobiDB-lite"/>
    </source>
</evidence>
<feature type="transmembrane region" description="Helical" evidence="4">
    <location>
        <begin position="144"/>
        <end position="163"/>
    </location>
</feature>
<feature type="domain" description="PNPLA" evidence="5">
    <location>
        <begin position="349"/>
        <end position="612"/>
    </location>
</feature>
<feature type="transmembrane region" description="Helical" evidence="4">
    <location>
        <begin position="22"/>
        <end position="41"/>
    </location>
</feature>